<reference evidence="14" key="1">
    <citation type="submission" date="2016-10" db="EMBL/GenBank/DDBJ databases">
        <authorList>
            <person name="Varghese N."/>
            <person name="Submissions S."/>
        </authorList>
    </citation>
    <scope>NUCLEOTIDE SEQUENCE [LARGE SCALE GENOMIC DNA]</scope>
    <source>
        <strain evidence="14">DSM 16108</strain>
    </source>
</reference>
<dbReference type="PANTHER" id="PTHR30040">
    <property type="entry name" value="THIAMINE BIOSYNTHESIS LIPOPROTEIN APBE"/>
    <property type="match status" value="1"/>
</dbReference>
<dbReference type="RefSeq" id="WP_091898546.1">
    <property type="nucleotide sequence ID" value="NZ_FOSJ01000062.1"/>
</dbReference>
<dbReference type="InterPro" id="IPR003374">
    <property type="entry name" value="ApbE-like_sf"/>
</dbReference>
<dbReference type="EMBL" id="FOSJ01000062">
    <property type="protein sequence ID" value="SFK63832.1"/>
    <property type="molecule type" value="Genomic_DNA"/>
</dbReference>
<evidence type="ECO:0000256" key="6">
    <source>
        <dbReference type="ARBA" id="ARBA00022827"/>
    </source>
</evidence>
<evidence type="ECO:0000256" key="1">
    <source>
        <dbReference type="ARBA" id="ARBA00011955"/>
    </source>
</evidence>
<dbReference type="SUPFAM" id="SSF143631">
    <property type="entry name" value="ApbE-like"/>
    <property type="match status" value="1"/>
</dbReference>
<evidence type="ECO:0000256" key="12">
    <source>
        <dbReference type="RuleBase" id="RU363002"/>
    </source>
</evidence>
<evidence type="ECO:0000256" key="10">
    <source>
        <dbReference type="PIRNR" id="PIRNR006268"/>
    </source>
</evidence>
<evidence type="ECO:0000313" key="13">
    <source>
        <dbReference type="EMBL" id="SFK63832.1"/>
    </source>
</evidence>
<keyword evidence="6 10" id="KW-0274">FAD</keyword>
<sequence length="356" mass="39370">MKTRMHTRIILLLSILLTLSGCNSAVSEDERTLADQPYEETEFLMGTVVRVTIYDQGKEEVLSKAFDRIKELAEFITTEDEEEHSMIKAINEAAGQEPVPVSDDLFALIKSALTYSEKTEGSFDLTIGPITDLWRIGFPDARVPSPAEIDTALSLVDYKKVELNEENQTVYLSEEGMKIDLGAIAKGFITDETVKVLTENDVETAVIDLGGNIFVMGSSPRDVNEDWQVGIQDPFEERGEIIGFIPLSNQSMVTSGVYERFLEVDGKKYHHLMNPETGYPFDNELAGVSVVTTSSIDGDGLSTSLFSKGLEGGLEYVNQLDGVDAVFVTKDKKVYLSDGLKDFKLKNDDFTLVNGD</sequence>
<protein>
    <recommendedName>
        <fullName evidence="2 10">FAD:protein FMN transferase</fullName>
        <ecNumber evidence="1 10">2.7.1.180</ecNumber>
    </recommendedName>
    <alternativeName>
        <fullName evidence="8 10">Flavin transferase</fullName>
    </alternativeName>
</protein>
<evidence type="ECO:0000256" key="11">
    <source>
        <dbReference type="PIRSR" id="PIRSR006268-2"/>
    </source>
</evidence>
<evidence type="ECO:0000256" key="8">
    <source>
        <dbReference type="ARBA" id="ARBA00031306"/>
    </source>
</evidence>
<name>A0A1I4B4K4_9LACT</name>
<dbReference type="AlphaFoldDB" id="A0A1I4B4K4"/>
<comment type="cofactor">
    <cofactor evidence="11">
        <name>Mg(2+)</name>
        <dbReference type="ChEBI" id="CHEBI:18420"/>
    </cofactor>
    <cofactor evidence="11">
        <name>Mn(2+)</name>
        <dbReference type="ChEBI" id="CHEBI:29035"/>
    </cofactor>
    <text evidence="11">Magnesium. Can also use manganese.</text>
</comment>
<keyword evidence="12" id="KW-0997">Cell inner membrane</keyword>
<keyword evidence="14" id="KW-1185">Reference proteome</keyword>
<organism evidence="13 14">
    <name type="scientific">Marinilactibacillus piezotolerans</name>
    <dbReference type="NCBI Taxonomy" id="258723"/>
    <lineage>
        <taxon>Bacteria</taxon>
        <taxon>Bacillati</taxon>
        <taxon>Bacillota</taxon>
        <taxon>Bacilli</taxon>
        <taxon>Lactobacillales</taxon>
        <taxon>Carnobacteriaceae</taxon>
        <taxon>Marinilactibacillus</taxon>
    </lineage>
</organism>
<dbReference type="Proteomes" id="UP000199589">
    <property type="component" value="Unassembled WGS sequence"/>
</dbReference>
<feature type="binding site" evidence="11">
    <location>
        <position position="303"/>
    </location>
    <ligand>
        <name>Mg(2+)</name>
        <dbReference type="ChEBI" id="CHEBI:18420"/>
    </ligand>
</feature>
<comment type="subcellular location">
    <subcellularLocation>
        <location evidence="12">Cell inner membrane</location>
        <topology evidence="12">Lipid-anchor</topology>
        <orientation evidence="12">Periplasmic side</orientation>
    </subcellularLocation>
</comment>
<dbReference type="PROSITE" id="PS51257">
    <property type="entry name" value="PROKAR_LIPOPROTEIN"/>
    <property type="match status" value="1"/>
</dbReference>
<proteinExistence type="inferred from homology"/>
<dbReference type="GO" id="GO:0046872">
    <property type="term" value="F:metal ion binding"/>
    <property type="evidence" value="ECO:0007669"/>
    <property type="project" value="UniProtKB-UniRule"/>
</dbReference>
<keyword evidence="5 10" id="KW-0479">Metal-binding</keyword>
<evidence type="ECO:0000256" key="3">
    <source>
        <dbReference type="ARBA" id="ARBA00022630"/>
    </source>
</evidence>
<gene>
    <name evidence="13" type="ORF">SAMN04488569_10627</name>
</gene>
<keyword evidence="12" id="KW-0732">Signal</keyword>
<feature type="chain" id="PRO_5011328502" description="FAD:protein FMN transferase" evidence="12">
    <location>
        <begin position="26"/>
        <end position="356"/>
    </location>
</feature>
<accession>A0A1I4B4K4</accession>
<evidence type="ECO:0000313" key="14">
    <source>
        <dbReference type="Proteomes" id="UP000199589"/>
    </source>
</evidence>
<dbReference type="EC" id="2.7.1.180" evidence="1 10"/>
<keyword evidence="4 10" id="KW-0808">Transferase</keyword>
<keyword evidence="7 10" id="KW-0460">Magnesium</keyword>
<dbReference type="OrthoDB" id="9778595at2"/>
<dbReference type="GO" id="GO:0016740">
    <property type="term" value="F:transferase activity"/>
    <property type="evidence" value="ECO:0007669"/>
    <property type="project" value="UniProtKB-UniRule"/>
</dbReference>
<comment type="catalytic activity">
    <reaction evidence="9 10 12">
        <text>L-threonyl-[protein] + FAD = FMN-L-threonyl-[protein] + AMP + H(+)</text>
        <dbReference type="Rhea" id="RHEA:36847"/>
        <dbReference type="Rhea" id="RHEA-COMP:11060"/>
        <dbReference type="Rhea" id="RHEA-COMP:11061"/>
        <dbReference type="ChEBI" id="CHEBI:15378"/>
        <dbReference type="ChEBI" id="CHEBI:30013"/>
        <dbReference type="ChEBI" id="CHEBI:57692"/>
        <dbReference type="ChEBI" id="CHEBI:74257"/>
        <dbReference type="ChEBI" id="CHEBI:456215"/>
        <dbReference type="EC" id="2.7.1.180"/>
    </reaction>
</comment>
<evidence type="ECO:0000256" key="2">
    <source>
        <dbReference type="ARBA" id="ARBA00016337"/>
    </source>
</evidence>
<feature type="binding site" evidence="11">
    <location>
        <position position="299"/>
    </location>
    <ligand>
        <name>Mg(2+)</name>
        <dbReference type="ChEBI" id="CHEBI:18420"/>
    </ligand>
</feature>
<dbReference type="Gene3D" id="3.10.520.10">
    <property type="entry name" value="ApbE-like domains"/>
    <property type="match status" value="1"/>
</dbReference>
<keyword evidence="12 13" id="KW-0449">Lipoprotein</keyword>
<feature type="binding site" evidence="11">
    <location>
        <position position="183"/>
    </location>
    <ligand>
        <name>Mg(2+)</name>
        <dbReference type="ChEBI" id="CHEBI:18420"/>
    </ligand>
</feature>
<evidence type="ECO:0000256" key="4">
    <source>
        <dbReference type="ARBA" id="ARBA00022679"/>
    </source>
</evidence>
<evidence type="ECO:0000256" key="7">
    <source>
        <dbReference type="ARBA" id="ARBA00022842"/>
    </source>
</evidence>
<feature type="signal peptide" evidence="12">
    <location>
        <begin position="1"/>
        <end position="25"/>
    </location>
</feature>
<dbReference type="InterPro" id="IPR024932">
    <property type="entry name" value="ApbE"/>
</dbReference>
<keyword evidence="3 10" id="KW-0285">Flavoprotein</keyword>
<dbReference type="PANTHER" id="PTHR30040:SF2">
    <property type="entry name" value="FAD:PROTEIN FMN TRANSFERASE"/>
    <property type="match status" value="1"/>
</dbReference>
<dbReference type="GO" id="GO:0005886">
    <property type="term" value="C:plasma membrane"/>
    <property type="evidence" value="ECO:0007669"/>
    <property type="project" value="UniProtKB-SubCell"/>
</dbReference>
<comment type="function">
    <text evidence="12">Flavin transferase that catalyzes the transfer of the FMN moiety of FAD and its covalent binding to the hydroxyl group of a threonine residue in a target flavoprotein.</text>
</comment>
<dbReference type="PIRSF" id="PIRSF006268">
    <property type="entry name" value="ApbE"/>
    <property type="match status" value="1"/>
</dbReference>
<evidence type="ECO:0000256" key="5">
    <source>
        <dbReference type="ARBA" id="ARBA00022723"/>
    </source>
</evidence>
<keyword evidence="12" id="KW-0472">Membrane</keyword>
<comment type="similarity">
    <text evidence="10 12">Belongs to the ApbE family.</text>
</comment>
<dbReference type="Pfam" id="PF02424">
    <property type="entry name" value="ApbE"/>
    <property type="match status" value="1"/>
</dbReference>
<evidence type="ECO:0000256" key="9">
    <source>
        <dbReference type="ARBA" id="ARBA00048540"/>
    </source>
</evidence>
<keyword evidence="12" id="KW-1003">Cell membrane</keyword>